<dbReference type="Pfam" id="PF13768">
    <property type="entry name" value="VWA_3"/>
    <property type="match status" value="1"/>
</dbReference>
<dbReference type="SUPFAM" id="SSF53300">
    <property type="entry name" value="vWA-like"/>
    <property type="match status" value="1"/>
</dbReference>
<dbReference type="InterPro" id="IPR002035">
    <property type="entry name" value="VWF_A"/>
</dbReference>
<evidence type="ECO:0000259" key="3">
    <source>
        <dbReference type="PROSITE" id="PS50234"/>
    </source>
</evidence>
<dbReference type="EMBL" id="CP016616">
    <property type="protein sequence ID" value="ANY78211.1"/>
    <property type="molecule type" value="Genomic_DNA"/>
</dbReference>
<keyword evidence="2" id="KW-0732">Signal</keyword>
<sequence>MRAIPHASLLMLLALAPAAAQAPNLDRLGGTVIAQSEGTPLHLPSLKTEYDAEVQGDIAAVTVTQRFVNPGMKPLNATYQFPLPDDAAVNGMRMEIGEEVIEAVIQRKDDARQTFEAAKREGRNAALLTQHRPNVFTQDIANLMPGQTVTVKLHYVQAIARVDGDYELVMPLVVGPRYEPQQKQGEIAHRKTDLQSSQARPPADDTISGQWSFGSMPAYPTQTVTGLTLPSTIDADRVSIRISLAAGMPIASLKSSTHAIAQQSLAPDEAVVRLAEGRTVDNRDFVLRYTLAGARTQASLMTHRDGHGGTFSLLLEPPALPAPDDIAPRELVFLLDCSGSMNGLPMEASKSFMLAALQKLRAKDSFRIIRFSDQATQFSEIPLPATSANIRAGAAFVRSLNGEGGTEMSAGIRQALAAPPVPGLRRIVVFLTDGYIGNEAEILNLIGGKIGDARLYAFGVGTGVNRYLLNEIGRVGAGFTRYMDPTETTAEVVSELIKRIDAPVLTDISIDWGKLSVDAVTPERLPDLFAGDSLRIMGSFKEAKAGLITVRGRVNGRPAELPIDLSFEESSRNSTALPVMWARAQIAQHMAALIAPTNLRGKGESNDELQGKVTKLGLDYALMTQWTSFVAVSRHVANMQEMAADASVPVPQVLGVPPSAYGLTSTLNAAPVYPGSSTPEPETLVGFAAVAALGWFLRRRWGSQGSSLTQG</sequence>
<dbReference type="RefSeq" id="WP_099509200.1">
    <property type="nucleotide sequence ID" value="NZ_CP016616.1"/>
</dbReference>
<dbReference type="PANTHER" id="PTHR45737">
    <property type="entry name" value="VON WILLEBRAND FACTOR A DOMAIN-CONTAINING PROTEIN 5A"/>
    <property type="match status" value="1"/>
</dbReference>
<evidence type="ECO:0000259" key="4">
    <source>
        <dbReference type="PROSITE" id="PS51468"/>
    </source>
</evidence>
<dbReference type="SMART" id="SM00327">
    <property type="entry name" value="VWA"/>
    <property type="match status" value="1"/>
</dbReference>
<feature type="region of interest" description="Disordered" evidence="1">
    <location>
        <begin position="181"/>
        <end position="205"/>
    </location>
</feature>
<proteinExistence type="predicted"/>
<gene>
    <name evidence="5" type="ORF">BB934_08170</name>
</gene>
<dbReference type="NCBIfam" id="TIGR02595">
    <property type="entry name" value="PEP_CTERM"/>
    <property type="match status" value="1"/>
</dbReference>
<dbReference type="PROSITE" id="PS50234">
    <property type="entry name" value="VWFA"/>
    <property type="match status" value="1"/>
</dbReference>
<evidence type="ECO:0000313" key="5">
    <source>
        <dbReference type="EMBL" id="ANY78211.1"/>
    </source>
</evidence>
<dbReference type="PROSITE" id="PS51468">
    <property type="entry name" value="VIT"/>
    <property type="match status" value="1"/>
</dbReference>
<dbReference type="PANTHER" id="PTHR45737:SF6">
    <property type="entry name" value="VON WILLEBRAND FACTOR A DOMAIN-CONTAINING PROTEIN 5A"/>
    <property type="match status" value="1"/>
</dbReference>
<evidence type="ECO:0000256" key="1">
    <source>
        <dbReference type="SAM" id="MobiDB-lite"/>
    </source>
</evidence>
<dbReference type="KEGG" id="moc:BB934_08170"/>
<organism evidence="5">
    <name type="scientific">Microvirga ossetica</name>
    <dbReference type="NCBI Taxonomy" id="1882682"/>
    <lineage>
        <taxon>Bacteria</taxon>
        <taxon>Pseudomonadati</taxon>
        <taxon>Pseudomonadota</taxon>
        <taxon>Alphaproteobacteria</taxon>
        <taxon>Hyphomicrobiales</taxon>
        <taxon>Methylobacteriaceae</taxon>
        <taxon>Microvirga</taxon>
    </lineage>
</organism>
<dbReference type="Gene3D" id="3.40.50.410">
    <property type="entry name" value="von Willebrand factor, type A domain"/>
    <property type="match status" value="1"/>
</dbReference>
<dbReference type="OrthoDB" id="9784383at2"/>
<dbReference type="SMART" id="SM00609">
    <property type="entry name" value="VIT"/>
    <property type="match status" value="1"/>
</dbReference>
<dbReference type="AlphaFoldDB" id="A0A1B2EE02"/>
<accession>A0A1B2EE02</accession>
<reference evidence="5" key="1">
    <citation type="submission" date="2016-07" db="EMBL/GenBank/DDBJ databases">
        <title>Microvirga ossetica sp. nov. a new species of rhizobia isolated from root nodules of the legume species Vicia alpestris Steven originated from North Ossetia region in the Caucasus.</title>
        <authorList>
            <person name="Safronova V.I."/>
            <person name="Kuznetsova I.G."/>
            <person name="Sazanova A.L."/>
            <person name="Belimov A."/>
            <person name="Andronov E."/>
            <person name="Osledkin Y.S."/>
            <person name="Onishchuk O.P."/>
            <person name="Kurchak O.N."/>
            <person name="Shaposhnikov A.I."/>
            <person name="Willems A."/>
            <person name="Tikhonovich I.A."/>
        </authorList>
    </citation>
    <scope>NUCLEOTIDE SEQUENCE [LARGE SCALE GENOMIC DNA]</scope>
    <source>
        <strain evidence="5">V5/3M</strain>
    </source>
</reference>
<name>A0A1B2EE02_9HYPH</name>
<feature type="signal peptide" evidence="2">
    <location>
        <begin position="1"/>
        <end position="22"/>
    </location>
</feature>
<feature type="chain" id="PRO_5008535757" description="Trypsin" evidence="2">
    <location>
        <begin position="23"/>
        <end position="711"/>
    </location>
</feature>
<dbReference type="InterPro" id="IPR036465">
    <property type="entry name" value="vWFA_dom_sf"/>
</dbReference>
<feature type="domain" description="VIT" evidence="4">
    <location>
        <begin position="29"/>
        <end position="157"/>
    </location>
</feature>
<evidence type="ECO:0000256" key="2">
    <source>
        <dbReference type="SAM" id="SignalP"/>
    </source>
</evidence>
<protein>
    <recommendedName>
        <fullName evidence="6">Trypsin</fullName>
    </recommendedName>
</protein>
<dbReference type="Pfam" id="PF08487">
    <property type="entry name" value="VIT"/>
    <property type="match status" value="1"/>
</dbReference>
<feature type="domain" description="VWFA" evidence="3">
    <location>
        <begin position="330"/>
        <end position="500"/>
    </location>
</feature>
<dbReference type="InterPro" id="IPR013694">
    <property type="entry name" value="VIT"/>
</dbReference>
<dbReference type="InterPro" id="IPR013424">
    <property type="entry name" value="Ice-binding_C"/>
</dbReference>
<evidence type="ECO:0008006" key="6">
    <source>
        <dbReference type="Google" id="ProtNLM"/>
    </source>
</evidence>